<sequence length="542" mass="64350">MNAKSDTPCRYFIKGNCREGEECQYSHDTQNIEKVNLIRDDKGKLNLKKNNDFQFERRNVRERGRGRGIQDREQDDELEKDYQKKDNSQRIESQQQKNQNDQKGEKRFGEQQERNEDKRRKQRFDKNLNEQENKNKYGVQGEINNVNSERLEKYQENNNEDDQKQYRQRGRGRGRGRGGDRENTFKRREFIQDEEKERGDQIKQKGDGFNKIKKVKVNEIQVKKRIQVLNLEQKKNIDNLIQIVGYNFQFLGILKSNSIDFYQIPFKRNGILIVDDEKKVTISHLDKQFICAFIQEHKNDECSLMIQFQKNDESFKNLLIFNNVFHQQIPQIIFDISMKDIVYTNLEDGLLYTFCKDGLIRIFQQNEIGQFKYIQHYNLEQSIENVIKVGSNYLIGVRTNQLYLFNGTIITEIPYKFNKKCTQMIIDLDRVILKMDEDISTSIYVLSQKLEIIGPIYEGEKVICLEIIKSYESDKLFIFGLSNSVEIYTEIENKLYPINVILNQKFIQMKKIEITNENMVTQKFIVGEYDGELKIFSVVPEQ</sequence>
<comment type="caution">
    <text evidence="4">The sequence shown here is derived from an EMBL/GenBank/DDBJ whole genome shotgun (WGS) entry which is preliminary data.</text>
</comment>
<name>A0A8S1R696_9CILI</name>
<dbReference type="Pfam" id="PF18345">
    <property type="entry name" value="zf_CCCH_4"/>
    <property type="match status" value="1"/>
</dbReference>
<dbReference type="PROSITE" id="PS50103">
    <property type="entry name" value="ZF_C3H1"/>
    <property type="match status" value="1"/>
</dbReference>
<evidence type="ECO:0000313" key="4">
    <source>
        <dbReference type="EMBL" id="CAD8123616.1"/>
    </source>
</evidence>
<organism evidence="4 5">
    <name type="scientific">Paramecium sonneborni</name>
    <dbReference type="NCBI Taxonomy" id="65129"/>
    <lineage>
        <taxon>Eukaryota</taxon>
        <taxon>Sar</taxon>
        <taxon>Alveolata</taxon>
        <taxon>Ciliophora</taxon>
        <taxon>Intramacronucleata</taxon>
        <taxon>Oligohymenophorea</taxon>
        <taxon>Peniculida</taxon>
        <taxon>Parameciidae</taxon>
        <taxon>Paramecium</taxon>
    </lineage>
</organism>
<proteinExistence type="predicted"/>
<reference evidence="4" key="1">
    <citation type="submission" date="2021-01" db="EMBL/GenBank/DDBJ databases">
        <authorList>
            <consortium name="Genoscope - CEA"/>
            <person name="William W."/>
        </authorList>
    </citation>
    <scope>NUCLEOTIDE SEQUENCE</scope>
</reference>
<evidence type="ECO:0000259" key="3">
    <source>
        <dbReference type="PROSITE" id="PS50103"/>
    </source>
</evidence>
<gene>
    <name evidence="4" type="ORF">PSON_ATCC_30995.1.T1460042</name>
</gene>
<dbReference type="EMBL" id="CAJJDN010000146">
    <property type="protein sequence ID" value="CAD8123616.1"/>
    <property type="molecule type" value="Genomic_DNA"/>
</dbReference>
<keyword evidence="5" id="KW-1185">Reference proteome</keyword>
<feature type="compositionally biased region" description="Basic and acidic residues" evidence="2">
    <location>
        <begin position="57"/>
        <end position="72"/>
    </location>
</feature>
<evidence type="ECO:0000256" key="1">
    <source>
        <dbReference type="PROSITE-ProRule" id="PRU00723"/>
    </source>
</evidence>
<feature type="compositionally biased region" description="Basic and acidic residues" evidence="2">
    <location>
        <begin position="149"/>
        <end position="165"/>
    </location>
</feature>
<dbReference type="SMART" id="SM00356">
    <property type="entry name" value="ZnF_C3H1"/>
    <property type="match status" value="1"/>
</dbReference>
<dbReference type="AlphaFoldDB" id="A0A8S1R696"/>
<feature type="compositionally biased region" description="Basic residues" evidence="2">
    <location>
        <begin position="166"/>
        <end position="176"/>
    </location>
</feature>
<keyword evidence="1" id="KW-0863">Zinc-finger</keyword>
<feature type="region of interest" description="Disordered" evidence="2">
    <location>
        <begin position="57"/>
        <end position="184"/>
    </location>
</feature>
<evidence type="ECO:0000256" key="2">
    <source>
        <dbReference type="SAM" id="MobiDB-lite"/>
    </source>
</evidence>
<keyword evidence="1" id="KW-0862">Zinc</keyword>
<keyword evidence="1" id="KW-0479">Metal-binding</keyword>
<dbReference type="InterPro" id="IPR000571">
    <property type="entry name" value="Znf_CCCH"/>
</dbReference>
<feature type="compositionally biased region" description="Basic and acidic residues" evidence="2">
    <location>
        <begin position="100"/>
        <end position="135"/>
    </location>
</feature>
<protein>
    <recommendedName>
        <fullName evidence="3">C3H1-type domain-containing protein</fullName>
    </recommendedName>
</protein>
<accession>A0A8S1R696</accession>
<dbReference type="OrthoDB" id="303764at2759"/>
<feature type="domain" description="C3H1-type" evidence="3">
    <location>
        <begin position="3"/>
        <end position="30"/>
    </location>
</feature>
<dbReference type="GO" id="GO:0008270">
    <property type="term" value="F:zinc ion binding"/>
    <property type="evidence" value="ECO:0007669"/>
    <property type="project" value="UniProtKB-KW"/>
</dbReference>
<feature type="compositionally biased region" description="Polar residues" evidence="2">
    <location>
        <begin position="90"/>
        <end position="99"/>
    </location>
</feature>
<feature type="zinc finger region" description="C3H1-type" evidence="1">
    <location>
        <begin position="3"/>
        <end position="30"/>
    </location>
</feature>
<dbReference type="Proteomes" id="UP000692954">
    <property type="component" value="Unassembled WGS sequence"/>
</dbReference>
<evidence type="ECO:0000313" key="5">
    <source>
        <dbReference type="Proteomes" id="UP000692954"/>
    </source>
</evidence>
<feature type="compositionally biased region" description="Basic and acidic residues" evidence="2">
    <location>
        <begin position="80"/>
        <end position="89"/>
    </location>
</feature>